<feature type="compositionally biased region" description="Basic and acidic residues" evidence="1">
    <location>
        <begin position="199"/>
        <end position="208"/>
    </location>
</feature>
<evidence type="ECO:0000256" key="1">
    <source>
        <dbReference type="SAM" id="MobiDB-lite"/>
    </source>
</evidence>
<feature type="region of interest" description="Disordered" evidence="1">
    <location>
        <begin position="1"/>
        <end position="338"/>
    </location>
</feature>
<feature type="compositionally biased region" description="Basic and acidic residues" evidence="1">
    <location>
        <begin position="311"/>
        <end position="326"/>
    </location>
</feature>
<gene>
    <name evidence="2" type="ORF">B0T17DRAFT_507161</name>
</gene>
<reference evidence="2" key="1">
    <citation type="submission" date="2023-06" db="EMBL/GenBank/DDBJ databases">
        <title>Genome-scale phylogeny and comparative genomics of the fungal order Sordariales.</title>
        <authorList>
            <consortium name="Lawrence Berkeley National Laboratory"/>
            <person name="Hensen N."/>
            <person name="Bonometti L."/>
            <person name="Westerberg I."/>
            <person name="Brannstrom I.O."/>
            <person name="Guillou S."/>
            <person name="Cros-Aarteil S."/>
            <person name="Calhoun S."/>
            <person name="Haridas S."/>
            <person name="Kuo A."/>
            <person name="Mondo S."/>
            <person name="Pangilinan J."/>
            <person name="Riley R."/>
            <person name="LaButti K."/>
            <person name="Andreopoulos B."/>
            <person name="Lipzen A."/>
            <person name="Chen C."/>
            <person name="Yanf M."/>
            <person name="Daum C."/>
            <person name="Ng V."/>
            <person name="Clum A."/>
            <person name="Steindorff A."/>
            <person name="Ohm R."/>
            <person name="Martin F."/>
            <person name="Silar P."/>
            <person name="Natvig D."/>
            <person name="Lalanne C."/>
            <person name="Gautier V."/>
            <person name="Ament-velasquez S.L."/>
            <person name="Kruys A."/>
            <person name="Hutchinson M.I."/>
            <person name="Powell A.J."/>
            <person name="Barry K."/>
            <person name="Miller A.N."/>
            <person name="Grigoriev I.V."/>
            <person name="Debuchy R."/>
            <person name="Gladieux P."/>
            <person name="Thoren M.H."/>
            <person name="Johannesson H."/>
        </authorList>
    </citation>
    <scope>NUCLEOTIDE SEQUENCE</scope>
    <source>
        <strain evidence="2">SMH3391-2</strain>
    </source>
</reference>
<dbReference type="Proteomes" id="UP001174934">
    <property type="component" value="Unassembled WGS sequence"/>
</dbReference>
<feature type="compositionally biased region" description="Basic and acidic residues" evidence="1">
    <location>
        <begin position="155"/>
        <end position="170"/>
    </location>
</feature>
<organism evidence="2 3">
    <name type="scientific">Bombardia bombarda</name>
    <dbReference type="NCBI Taxonomy" id="252184"/>
    <lineage>
        <taxon>Eukaryota</taxon>
        <taxon>Fungi</taxon>
        <taxon>Dikarya</taxon>
        <taxon>Ascomycota</taxon>
        <taxon>Pezizomycotina</taxon>
        <taxon>Sordariomycetes</taxon>
        <taxon>Sordariomycetidae</taxon>
        <taxon>Sordariales</taxon>
        <taxon>Lasiosphaeriaceae</taxon>
        <taxon>Bombardia</taxon>
    </lineage>
</organism>
<feature type="compositionally biased region" description="Basic and acidic residues" evidence="1">
    <location>
        <begin position="24"/>
        <end position="36"/>
    </location>
</feature>
<dbReference type="AlphaFoldDB" id="A0AA39XBP0"/>
<dbReference type="EMBL" id="JAULSR010000002">
    <property type="protein sequence ID" value="KAK0630716.1"/>
    <property type="molecule type" value="Genomic_DNA"/>
</dbReference>
<feature type="compositionally biased region" description="Polar residues" evidence="1">
    <location>
        <begin position="122"/>
        <end position="137"/>
    </location>
</feature>
<comment type="caution">
    <text evidence="2">The sequence shown here is derived from an EMBL/GenBank/DDBJ whole genome shotgun (WGS) entry which is preliminary data.</text>
</comment>
<feature type="compositionally biased region" description="Polar residues" evidence="1">
    <location>
        <begin position="98"/>
        <end position="110"/>
    </location>
</feature>
<name>A0AA39XBP0_9PEZI</name>
<sequence>METINHYATAAAKAVWGESGEEPVSGKKGDVAKGEPYDAGNIGEQPEHIEYVEPSATKINASTTNPIAVTSPTSQAKAPEQVANEQQQQSSTTKTTENDATTSSSYSSPDFTKPLPERNPERSSSGGANLDSSTPNPAQALGSSAMPGDSTKAQNDVRDPSNPDAHHDSAATKNNVDDSGEGLDKDDNPVKLDGPGPRPLEEIAREHGGNAAAVNEDGAATNGSAAGKKDKSSSGDSVAANGGGAPKLDDDKSNEDGDGTQYVKSSGLVADGGDFDATKPGAGREADRLLEEKGVHREGPNGGVVGNDGAADGKHKDKVSLKDKIKAKLHKGSTTASA</sequence>
<feature type="compositionally biased region" description="Basic and acidic residues" evidence="1">
    <location>
        <begin position="282"/>
        <end position="299"/>
    </location>
</feature>
<evidence type="ECO:0000313" key="2">
    <source>
        <dbReference type="EMBL" id="KAK0630716.1"/>
    </source>
</evidence>
<accession>A0AA39XBP0</accession>
<feature type="compositionally biased region" description="Low complexity" evidence="1">
    <location>
        <begin position="86"/>
        <end position="95"/>
    </location>
</feature>
<keyword evidence="3" id="KW-1185">Reference proteome</keyword>
<proteinExistence type="predicted"/>
<feature type="compositionally biased region" description="Polar residues" evidence="1">
    <location>
        <begin position="57"/>
        <end position="76"/>
    </location>
</feature>
<protein>
    <submittedName>
        <fullName evidence="2">Uncharacterized protein</fullName>
    </submittedName>
</protein>
<evidence type="ECO:0000313" key="3">
    <source>
        <dbReference type="Proteomes" id="UP001174934"/>
    </source>
</evidence>